<dbReference type="InterPro" id="IPR029058">
    <property type="entry name" value="AB_hydrolase_fold"/>
</dbReference>
<dbReference type="AlphaFoldDB" id="A0A0R2SEE4"/>
<dbReference type="Pfam" id="PF00561">
    <property type="entry name" value="Abhydrolase_1"/>
    <property type="match status" value="1"/>
</dbReference>
<keyword evidence="1" id="KW-0378">Hydrolase</keyword>
<proteinExistence type="predicted"/>
<dbReference type="PANTHER" id="PTHR46118">
    <property type="entry name" value="PROTEIN ABHD11"/>
    <property type="match status" value="1"/>
</dbReference>
<name>A0A0R2SEE4_9GAMM</name>
<dbReference type="EMBL" id="LIBB01000235">
    <property type="protein sequence ID" value="KRO71133.1"/>
    <property type="molecule type" value="Genomic_DNA"/>
</dbReference>
<dbReference type="Proteomes" id="UP000051934">
    <property type="component" value="Unassembled WGS sequence"/>
</dbReference>
<reference evidence="3 4" key="1">
    <citation type="submission" date="2015-10" db="EMBL/GenBank/DDBJ databases">
        <title>Metagenome-Assembled Genomes uncover a global brackish microbiome.</title>
        <authorList>
            <person name="Hugerth L.W."/>
            <person name="Larsson J."/>
            <person name="Alneberg J."/>
            <person name="Lindh M.V."/>
            <person name="Legrand C."/>
            <person name="Pinhassi J."/>
            <person name="Andersson A.F."/>
        </authorList>
    </citation>
    <scope>NUCLEOTIDE SEQUENCE [LARGE SCALE GENOMIC DNA]</scope>
    <source>
        <strain evidence="3">BACL4 MAG-120507-bin80</strain>
    </source>
</reference>
<evidence type="ECO:0000256" key="1">
    <source>
        <dbReference type="ARBA" id="ARBA00022801"/>
    </source>
</evidence>
<protein>
    <recommendedName>
        <fullName evidence="2">AB hydrolase-1 domain-containing protein</fullName>
    </recommendedName>
</protein>
<dbReference type="GO" id="GO:0016787">
    <property type="term" value="F:hydrolase activity"/>
    <property type="evidence" value="ECO:0007669"/>
    <property type="project" value="UniProtKB-KW"/>
</dbReference>
<comment type="caution">
    <text evidence="3">The sequence shown here is derived from an EMBL/GenBank/DDBJ whole genome shotgun (WGS) entry which is preliminary data.</text>
</comment>
<dbReference type="InterPro" id="IPR000639">
    <property type="entry name" value="Epox_hydrolase-like"/>
</dbReference>
<organism evidence="3 4">
    <name type="scientific">OM182 bacterium BACL3 MAG-120507-bin80</name>
    <dbReference type="NCBI Taxonomy" id="1655577"/>
    <lineage>
        <taxon>Bacteria</taxon>
        <taxon>Pseudomonadati</taxon>
        <taxon>Pseudomonadota</taxon>
        <taxon>Gammaproteobacteria</taxon>
        <taxon>OMG group</taxon>
        <taxon>OM182 clade</taxon>
    </lineage>
</organism>
<dbReference type="PANTHER" id="PTHR46118:SF4">
    <property type="entry name" value="PROTEIN ABHD11"/>
    <property type="match status" value="1"/>
</dbReference>
<gene>
    <name evidence="3" type="ORF">ABR69_11700</name>
</gene>
<dbReference type="Gene3D" id="3.40.50.1820">
    <property type="entry name" value="alpha/beta hydrolase"/>
    <property type="match status" value="1"/>
</dbReference>
<accession>A0A0R2SEE4</accession>
<feature type="domain" description="AB hydrolase-1" evidence="2">
    <location>
        <begin position="29"/>
        <end position="260"/>
    </location>
</feature>
<evidence type="ECO:0000313" key="4">
    <source>
        <dbReference type="Proteomes" id="UP000051934"/>
    </source>
</evidence>
<dbReference type="PRINTS" id="PR00412">
    <property type="entry name" value="EPOXHYDRLASE"/>
</dbReference>
<dbReference type="PRINTS" id="PR00111">
    <property type="entry name" value="ABHYDROLASE"/>
</dbReference>
<evidence type="ECO:0000313" key="3">
    <source>
        <dbReference type="EMBL" id="KRO71133.1"/>
    </source>
</evidence>
<dbReference type="InterPro" id="IPR000073">
    <property type="entry name" value="AB_hydrolase_1"/>
</dbReference>
<dbReference type="SUPFAM" id="SSF53474">
    <property type="entry name" value="alpha/beta-Hydrolases"/>
    <property type="match status" value="1"/>
</dbReference>
<sequence length="276" mass="30525">MRNTVELNAREYRAADEGAAEANAAEREPLLVLHGLFGNQGNWGLHSKALAERYRVIGIDLRNHGESPHAPELDYQAMAEDVRALIEARELGACTVLGHSMGGKVAMQLALSYPALVKRLIIVDIAPVAYESMGAGHHRVIEGMMTLDLTTALKRTDAEAHLAQHIEDEATLKFIMTNLTRAEGGGLRWKLNVAAIKDQYDRLREKPQGKEPFDKPVLFVKGSESGYIGSEHEPEILELFPQASVKIVMEAGHWVHADKPQAFQKIVFDFLEATEA</sequence>
<evidence type="ECO:0000259" key="2">
    <source>
        <dbReference type="Pfam" id="PF00561"/>
    </source>
</evidence>